<proteinExistence type="inferred from homology"/>
<gene>
    <name evidence="9" type="ORF">scyTo_0011153</name>
</gene>
<dbReference type="GO" id="GO:0005634">
    <property type="term" value="C:nucleus"/>
    <property type="evidence" value="ECO:0007669"/>
    <property type="project" value="UniProtKB-SubCell"/>
</dbReference>
<evidence type="ECO:0000256" key="6">
    <source>
        <dbReference type="ARBA" id="ARBA00023242"/>
    </source>
</evidence>
<dbReference type="InterPro" id="IPR002054">
    <property type="entry name" value="DNA-dir_DNA_pol_X"/>
</dbReference>
<comment type="subcellular location">
    <subcellularLocation>
        <location evidence="1">Nucleus</location>
    </subcellularLocation>
</comment>
<keyword evidence="5" id="KW-0479">Metal-binding</keyword>
<evidence type="ECO:0000256" key="1">
    <source>
        <dbReference type="ARBA" id="ARBA00004123"/>
    </source>
</evidence>
<dbReference type="EMBL" id="BFAA01004978">
    <property type="protein sequence ID" value="GCB60555.1"/>
    <property type="molecule type" value="Genomic_DNA"/>
</dbReference>
<dbReference type="GO" id="GO:0006303">
    <property type="term" value="P:double-strand break repair via nonhomologous end joining"/>
    <property type="evidence" value="ECO:0007669"/>
    <property type="project" value="TreeGrafter"/>
</dbReference>
<dbReference type="PRINTS" id="PR00869">
    <property type="entry name" value="DNAPOLX"/>
</dbReference>
<comment type="caution">
    <text evidence="9">The sequence shown here is derived from an EMBL/GenBank/DDBJ whole genome shotgun (WGS) entry which is preliminary data.</text>
</comment>
<dbReference type="GO" id="GO:0003912">
    <property type="term" value="F:DNA nucleotidylexotransferase activity"/>
    <property type="evidence" value="ECO:0007669"/>
    <property type="project" value="TreeGrafter"/>
</dbReference>
<evidence type="ECO:0000313" key="10">
    <source>
        <dbReference type="Proteomes" id="UP000288216"/>
    </source>
</evidence>
<dbReference type="FunFam" id="1.10.150.20:FF:000010">
    <property type="entry name" value="DNA polymerase lambda"/>
    <property type="match status" value="1"/>
</dbReference>
<evidence type="ECO:0000256" key="4">
    <source>
        <dbReference type="ARBA" id="ARBA00022695"/>
    </source>
</evidence>
<accession>A0A401NI59</accession>
<dbReference type="GO" id="GO:0003677">
    <property type="term" value="F:DNA binding"/>
    <property type="evidence" value="ECO:0007669"/>
    <property type="project" value="InterPro"/>
</dbReference>
<keyword evidence="6" id="KW-0539">Nucleus</keyword>
<dbReference type="GO" id="GO:0046872">
    <property type="term" value="F:metal ion binding"/>
    <property type="evidence" value="ECO:0007669"/>
    <property type="project" value="UniProtKB-KW"/>
</dbReference>
<sequence length="183" mass="20488">MSVLVIPSVNGMLLWIQSSIPLKAKQTEQPRKEILEDGVCSKVESLLCDEKYKARKLFTSVFGVGLKTADKWYGQGFRTLEEIKAAKDLKFTKMQKAGFCYYEDINSAVTRPEADAVGQIIENIVKECTPDASLTLTGGFRSVSIEKLEDSCELENLWKNGQAGREESLRSKEEAAKRKKKDA</sequence>
<name>A0A401NI59_SCYTO</name>
<dbReference type="GO" id="GO:0003887">
    <property type="term" value="F:DNA-directed DNA polymerase activity"/>
    <property type="evidence" value="ECO:0007669"/>
    <property type="project" value="InterPro"/>
</dbReference>
<evidence type="ECO:0000259" key="8">
    <source>
        <dbReference type="SMART" id="SM00483"/>
    </source>
</evidence>
<dbReference type="SUPFAM" id="SSF81585">
    <property type="entry name" value="PsbU/PolX domain-like"/>
    <property type="match status" value="1"/>
</dbReference>
<evidence type="ECO:0000256" key="3">
    <source>
        <dbReference type="ARBA" id="ARBA00022679"/>
    </source>
</evidence>
<dbReference type="PANTHER" id="PTHR11276">
    <property type="entry name" value="DNA POLYMERASE TYPE-X FAMILY MEMBER"/>
    <property type="match status" value="1"/>
</dbReference>
<keyword evidence="10" id="KW-1185">Reference proteome</keyword>
<reference evidence="9 10" key="1">
    <citation type="journal article" date="2018" name="Nat. Ecol. Evol.">
        <title>Shark genomes provide insights into elasmobranch evolution and the origin of vertebrates.</title>
        <authorList>
            <person name="Hara Y"/>
            <person name="Yamaguchi K"/>
            <person name="Onimaru K"/>
            <person name="Kadota M"/>
            <person name="Koyanagi M"/>
            <person name="Keeley SD"/>
            <person name="Tatsumi K"/>
            <person name="Tanaka K"/>
            <person name="Motone F"/>
            <person name="Kageyama Y"/>
            <person name="Nozu R"/>
            <person name="Adachi N"/>
            <person name="Nishimura O"/>
            <person name="Nakagawa R"/>
            <person name="Tanegashima C"/>
            <person name="Kiyatake I"/>
            <person name="Matsumoto R"/>
            <person name="Murakumo K"/>
            <person name="Nishida K"/>
            <person name="Terakita A"/>
            <person name="Kuratani S"/>
            <person name="Sato K"/>
            <person name="Hyodo S Kuraku.S."/>
        </authorList>
    </citation>
    <scope>NUCLEOTIDE SEQUENCE [LARGE SCALE GENOMIC DNA]</scope>
</reference>
<evidence type="ECO:0000313" key="9">
    <source>
        <dbReference type="EMBL" id="GCB60555.1"/>
    </source>
</evidence>
<dbReference type="AlphaFoldDB" id="A0A401NI59"/>
<dbReference type="InterPro" id="IPR022312">
    <property type="entry name" value="DNA_pol_X"/>
</dbReference>
<feature type="compositionally biased region" description="Basic and acidic residues" evidence="7">
    <location>
        <begin position="164"/>
        <end position="183"/>
    </location>
</feature>
<evidence type="ECO:0000256" key="5">
    <source>
        <dbReference type="ARBA" id="ARBA00022723"/>
    </source>
</evidence>
<dbReference type="SMART" id="SM00483">
    <property type="entry name" value="POLXc"/>
    <property type="match status" value="1"/>
</dbReference>
<organism evidence="9 10">
    <name type="scientific">Scyliorhinus torazame</name>
    <name type="common">Cloudy catshark</name>
    <name type="synonym">Catulus torazame</name>
    <dbReference type="NCBI Taxonomy" id="75743"/>
    <lineage>
        <taxon>Eukaryota</taxon>
        <taxon>Metazoa</taxon>
        <taxon>Chordata</taxon>
        <taxon>Craniata</taxon>
        <taxon>Vertebrata</taxon>
        <taxon>Chondrichthyes</taxon>
        <taxon>Elasmobranchii</taxon>
        <taxon>Galeomorphii</taxon>
        <taxon>Galeoidea</taxon>
        <taxon>Carcharhiniformes</taxon>
        <taxon>Scyliorhinidae</taxon>
        <taxon>Scyliorhinus</taxon>
    </lineage>
</organism>
<protein>
    <recommendedName>
        <fullName evidence="8">DNA-directed DNA polymerase X domain-containing protein</fullName>
    </recommendedName>
</protein>
<dbReference type="InterPro" id="IPR018944">
    <property type="entry name" value="DNA_pol_lambd_fingers_domain"/>
</dbReference>
<comment type="similarity">
    <text evidence="2">Belongs to the DNA polymerase type-X family.</text>
</comment>
<dbReference type="Pfam" id="PF10391">
    <property type="entry name" value="DNA_pol_lambd_f"/>
    <property type="match status" value="1"/>
</dbReference>
<feature type="domain" description="DNA-directed DNA polymerase X" evidence="8">
    <location>
        <begin position="8"/>
        <end position="182"/>
    </location>
</feature>
<keyword evidence="4" id="KW-0548">Nucleotidyltransferase</keyword>
<dbReference type="OrthoDB" id="205514at2759"/>
<dbReference type="STRING" id="75743.A0A401NI59"/>
<feature type="region of interest" description="Disordered" evidence="7">
    <location>
        <begin position="163"/>
        <end position="183"/>
    </location>
</feature>
<keyword evidence="3" id="KW-0808">Transferase</keyword>
<evidence type="ECO:0000256" key="2">
    <source>
        <dbReference type="ARBA" id="ARBA00008323"/>
    </source>
</evidence>
<evidence type="ECO:0000256" key="7">
    <source>
        <dbReference type="SAM" id="MobiDB-lite"/>
    </source>
</evidence>
<dbReference type="PANTHER" id="PTHR11276:SF21">
    <property type="entry name" value="DNA NUCLEOTIDYLEXOTRANSFERASE"/>
    <property type="match status" value="1"/>
</dbReference>
<dbReference type="Proteomes" id="UP000288216">
    <property type="component" value="Unassembled WGS sequence"/>
</dbReference>
<dbReference type="Gene3D" id="1.10.150.20">
    <property type="entry name" value="5' to 3' exonuclease, C-terminal subdomain"/>
    <property type="match status" value="1"/>
</dbReference>